<dbReference type="Proteomes" id="UP001280156">
    <property type="component" value="Unassembled WGS sequence"/>
</dbReference>
<evidence type="ECO:0000313" key="3">
    <source>
        <dbReference type="Proteomes" id="UP001280156"/>
    </source>
</evidence>
<comment type="caution">
    <text evidence="2">The sequence shown here is derived from an EMBL/GenBank/DDBJ whole genome shotgun (WGS) entry which is preliminary data.</text>
</comment>
<protein>
    <recommendedName>
        <fullName evidence="4">DUF3240 domain-containing protein</fullName>
    </recommendedName>
</protein>
<evidence type="ECO:0008006" key="4">
    <source>
        <dbReference type="Google" id="ProtNLM"/>
    </source>
</evidence>
<reference evidence="2 3" key="1">
    <citation type="submission" date="2023-08" db="EMBL/GenBank/DDBJ databases">
        <title>Implementing the SeqCode for naming new Mesorhizobium species isolated from Vachellia karroo root nodules.</title>
        <authorList>
            <person name="Van Lill M."/>
        </authorList>
    </citation>
    <scope>NUCLEOTIDE SEQUENCE [LARGE SCALE GENOMIC DNA]</scope>
    <source>
        <strain evidence="2 3">VK2B</strain>
    </source>
</reference>
<dbReference type="EMBL" id="JAVIIV010000008">
    <property type="protein sequence ID" value="MDX8486376.1"/>
    <property type="molecule type" value="Genomic_DNA"/>
</dbReference>
<keyword evidence="3" id="KW-1185">Reference proteome</keyword>
<dbReference type="Gene3D" id="3.30.70.120">
    <property type="match status" value="1"/>
</dbReference>
<accession>A0ABU4YHD8</accession>
<dbReference type="InterPro" id="IPR015867">
    <property type="entry name" value="N-reg_PII/ATP_PRibTrfase_C"/>
</dbReference>
<dbReference type="SUPFAM" id="SSF102705">
    <property type="entry name" value="NIF3 (NGG1p interacting factor 3)-like"/>
    <property type="match status" value="1"/>
</dbReference>
<dbReference type="RefSeq" id="WP_320295712.1">
    <property type="nucleotide sequence ID" value="NZ_JAVIIU010000005.1"/>
</dbReference>
<dbReference type="InterPro" id="IPR036069">
    <property type="entry name" value="DUF34/NIF3_sf"/>
</dbReference>
<evidence type="ECO:0000256" key="1">
    <source>
        <dbReference type="SAM" id="MobiDB-lite"/>
    </source>
</evidence>
<name>A0ABU4YHD8_9HYPH</name>
<feature type="region of interest" description="Disordered" evidence="1">
    <location>
        <begin position="136"/>
        <end position="155"/>
    </location>
</feature>
<organism evidence="2 3">
    <name type="scientific">Mesorhizobium humile</name>
    <dbReference type="NCBI Taxonomy" id="3072313"/>
    <lineage>
        <taxon>Bacteria</taxon>
        <taxon>Pseudomonadati</taxon>
        <taxon>Pseudomonadota</taxon>
        <taxon>Alphaproteobacteria</taxon>
        <taxon>Hyphomicrobiales</taxon>
        <taxon>Phyllobacteriaceae</taxon>
        <taxon>Mesorhizobium</taxon>
    </lineage>
</organism>
<gene>
    <name evidence="2" type="ORF">RFM52_14310</name>
</gene>
<sequence length="155" mass="17594">MVDQEFATKSVRMERLCLLTFQAPADDVDRIMEAVVKVTPLAMGNYDSNAYQSGLGTERYRPLEGAVAGPESEIRKRPGTVEISFELPDDQKLIQQVVETIFQTHSYQEPVIRVWSILTSRSKGLDDSANSNRWWNTTGDWKKKACEPNKNTPQE</sequence>
<evidence type="ECO:0000313" key="2">
    <source>
        <dbReference type="EMBL" id="MDX8486376.1"/>
    </source>
</evidence>
<proteinExistence type="predicted"/>